<protein>
    <submittedName>
        <fullName evidence="2">Uncharacterized protein</fullName>
    </submittedName>
</protein>
<sequence>ETHTAASLRARACPSHPLPPSTSTWHRCQRHGSVPWHATCHLPGTTSGCSTVGWARANWGSSDHHGCPVFGCPEGGLSHLFNGNLKCTSSGLHMSARFTPSMLRTVT</sequence>
<evidence type="ECO:0000313" key="3">
    <source>
        <dbReference type="Proteomes" id="UP001219934"/>
    </source>
</evidence>
<reference evidence="2" key="1">
    <citation type="submission" date="2022-11" db="EMBL/GenBank/DDBJ databases">
        <title>Chromosome-level genome of Pogonophryne albipinna.</title>
        <authorList>
            <person name="Jo E."/>
        </authorList>
    </citation>
    <scope>NUCLEOTIDE SEQUENCE</scope>
    <source>
        <strain evidence="2">SGF0006</strain>
        <tissue evidence="2">Muscle</tissue>
    </source>
</reference>
<proteinExistence type="predicted"/>
<evidence type="ECO:0000313" key="2">
    <source>
        <dbReference type="EMBL" id="KAJ4946806.1"/>
    </source>
</evidence>
<feature type="non-terminal residue" evidence="2">
    <location>
        <position position="107"/>
    </location>
</feature>
<accession>A0AAD6BKG8</accession>
<organism evidence="2 3">
    <name type="scientific">Pogonophryne albipinna</name>
    <dbReference type="NCBI Taxonomy" id="1090488"/>
    <lineage>
        <taxon>Eukaryota</taxon>
        <taxon>Metazoa</taxon>
        <taxon>Chordata</taxon>
        <taxon>Craniata</taxon>
        <taxon>Vertebrata</taxon>
        <taxon>Euteleostomi</taxon>
        <taxon>Actinopterygii</taxon>
        <taxon>Neopterygii</taxon>
        <taxon>Teleostei</taxon>
        <taxon>Neoteleostei</taxon>
        <taxon>Acanthomorphata</taxon>
        <taxon>Eupercaria</taxon>
        <taxon>Perciformes</taxon>
        <taxon>Notothenioidei</taxon>
        <taxon>Pogonophryne</taxon>
    </lineage>
</organism>
<feature type="non-terminal residue" evidence="2">
    <location>
        <position position="1"/>
    </location>
</feature>
<comment type="caution">
    <text evidence="2">The sequence shown here is derived from an EMBL/GenBank/DDBJ whole genome shotgun (WGS) entry which is preliminary data.</text>
</comment>
<dbReference type="EMBL" id="JAPTMU010000002">
    <property type="protein sequence ID" value="KAJ4946806.1"/>
    <property type="molecule type" value="Genomic_DNA"/>
</dbReference>
<dbReference type="AlphaFoldDB" id="A0AAD6BKG8"/>
<evidence type="ECO:0000256" key="1">
    <source>
        <dbReference type="SAM" id="MobiDB-lite"/>
    </source>
</evidence>
<name>A0AAD6BKG8_9TELE</name>
<feature type="region of interest" description="Disordered" evidence="1">
    <location>
        <begin position="1"/>
        <end position="22"/>
    </location>
</feature>
<gene>
    <name evidence="2" type="ORF">JOQ06_008851</name>
</gene>
<dbReference type="Proteomes" id="UP001219934">
    <property type="component" value="Unassembled WGS sequence"/>
</dbReference>
<keyword evidence="3" id="KW-1185">Reference proteome</keyword>